<feature type="domain" description="Restriction endonuclease type II-like" evidence="4">
    <location>
        <begin position="1534"/>
        <end position="1631"/>
    </location>
</feature>
<keyword evidence="6" id="KW-1185">Reference proteome</keyword>
<keyword evidence="5" id="KW-0378">Hydrolase</keyword>
<dbReference type="FunFam" id="3.40.960.10:FF:000002">
    <property type="entry name" value="DNA helicase related protein"/>
    <property type="match status" value="1"/>
</dbReference>
<dbReference type="CDD" id="cd18808">
    <property type="entry name" value="SF1_C_Upf1"/>
    <property type="match status" value="1"/>
</dbReference>
<sequence>MDQADCGSTAVALEAAALHGAGSLADRINRARLELLDLSTRNRLLNTPRSGRARTVEVVHELTTAIYQTLVLEGRRFTFEPGRVDPSEAGGIPHVDDEALLSGPVEDQALIEQPDFELDEQGRVAKHWDQHLSTRMTSAGLQKRLVDLHIDARTLQEDQGVNVLYLAVGYLKWRATSTPQVDRYAPLILIPVLLERSNAGDKFHLKWTGEDIEANLSLQLFLRREHELKLPDIVEFEALDVDGYLGSVAEMVEGKDGWGVLPNDAVLGLFSFAKFMMYRDLDPNLWKGLGGMENIPTLRGVVSDGFPGASLSDEDANIDEIISPREMIHVVDCDSSQSLVVHDVRQGNSIVVQGPPGTGKSQTIANIISAAVADGKKVLFVAEKMAALEVVKRRLDFVGVGVACLELHSNKANKRAVLEELKSTWQLGNPSDGEIGPLIDQLRDRRDALNGHAARLHEPLSPAGLTPYQVLGQLVRLRRQGFSTQRVALEGAKVWTHHDKGIRDALVHDLVARVEVMGIPDQHAWSGVGIDGLLPNDRDRLVGEVESIRTVLVAWISAAGEHHRALDLQGPQKFADLAFTEQRSRALVDAPEIGREGLLAQEWKRPSDLQGLVSALEAAQEAVAQAAEVADSEALGLDWSTTVEAFRTLLSSFTVGGEVYTLAQAFEALKRSKQDLHRLAHALSETAPLTLDLAFKLIAIAERATSIPEMERDALVAHVWDRGVDAIQEIVDAVDKYQGARTHLAQTFREAVWDKNLEDARLHIATRGGSWLRVLSGDWRRSNREVRAQLVTPKLPAEEMLDALDTLLDAQLAKKKIAEWDSQALEAFGTNWQGERSNVPFLRGVVAWMRNLRPLGAGVRERLADIGDRPMVAELAKRLKPILTSLQQDLIPVHGAMSSQGLQPWGEEMILGRVQLQVLEEKLAPWKAAFDRSHPLKNAAQLTVKAALEAIQHVEVAQRLLATLEQTPGAHAFGLCWKGAVTEIGSLRAVLTWMESHGDLRELAARIDDPEVLLIRSQKLIAEAVEVSKRIQSLFDFLQFRGTEAIADQAGEVQVGALADHLTNWRENSEGLPQWVAYVAVAKEARRRGLAAFVDLIAIGELKPASAKNTFELAYHETILEEMVKRQPALAAFDGQQQSQLVENFVQLDRDRLKLARLEAIKFHHGQIPRRGGATGPTAVLMGEMEKKRAHLPIRQLMQRCGPAIQALKPVFMMSPLSVAQFLPPDALSFDMLVVDEASQVQPVDALGAIARAKQLVVVGDERQLPPTRFFAKMLGDAGDNEEDGAQAADVESILGLCRARGLPERMLRWHYRSRHQSLIAVSNSQFYENKLFIVPSPYTSDAGVGLRFKHLPSAIYDRGNTRTNPLEAKAVAQAVIDHARATPNLSLGIATFSTQQRRAIWDEVELLRRQHPETEGFFGAHPSEPFFVKSLENIQGDERDVIYISIGYGRDAQNNVTMNFGPVGRDGGERRLNVLISRAKSRCEVFSSITDEDIDLERARGKGTAALKLFMRYARTGQLNAIAGQESSRQSVFEEEVAAALREHGYDLHTHVGIAGFFVDIAVADPEHPGRYVLGIECDGESYRAAKSARDRDRLRESALRDKGWNVYRLWSADWFQRPEAELAKLVAAIEAAKAEPDPFAGTETIKGRAVPVEFTAVERGDFVEVGLVRSEPLGSAIAYTEANFPVPSQQFELHALPTDKLAAIVQQVVEAEGPIHRGEVVTRVRTLWGLQRSGGRIQAAVEAAIARAVAVGGIEAGGGEFVSIPGQVPVIRDRSEVLSATLRRPDYLPPSELDAGLMAIVEENLGASVDELVGYLARQLGYRSTSAQLRGAIVDRCDALVLQGRLLVKEGVLMGGG</sequence>
<evidence type="ECO:0000259" key="2">
    <source>
        <dbReference type="Pfam" id="PF13086"/>
    </source>
</evidence>
<dbReference type="FunFam" id="3.40.50.300:FF:002063">
    <property type="entry name" value="DNA helicase related protein"/>
    <property type="match status" value="1"/>
</dbReference>
<name>A0A0R0C622_9GAMM</name>
<dbReference type="SUPFAM" id="SSF52980">
    <property type="entry name" value="Restriction endonuclease-like"/>
    <property type="match status" value="1"/>
</dbReference>
<keyword evidence="5" id="KW-0347">Helicase</keyword>
<feature type="domain" description="DUF3320" evidence="1">
    <location>
        <begin position="1694"/>
        <end position="1741"/>
    </location>
</feature>
<dbReference type="EMBL" id="LDJI01000013">
    <property type="protein sequence ID" value="KRG64582.1"/>
    <property type="molecule type" value="Genomic_DNA"/>
</dbReference>
<evidence type="ECO:0000313" key="6">
    <source>
        <dbReference type="Proteomes" id="UP000050864"/>
    </source>
</evidence>
<feature type="domain" description="DNA2/NAM7 helicase-like C-terminal" evidence="3">
    <location>
        <begin position="1303"/>
        <end position="1487"/>
    </location>
</feature>
<comment type="caution">
    <text evidence="5">The sequence shown here is derived from an EMBL/GenBank/DDBJ whole genome shotgun (WGS) entry which is preliminary data.</text>
</comment>
<protein>
    <submittedName>
        <fullName evidence="5">DNA helicase</fullName>
    </submittedName>
</protein>
<dbReference type="InterPro" id="IPR041679">
    <property type="entry name" value="DNA2/NAM7-like_C"/>
</dbReference>
<feature type="domain" description="DNA2/NAM7 helicase helicase" evidence="2">
    <location>
        <begin position="1229"/>
        <end position="1268"/>
    </location>
</feature>
<dbReference type="InterPro" id="IPR021754">
    <property type="entry name" value="DUF3320"/>
</dbReference>
<dbReference type="STRING" id="405444.ABB26_08270"/>
<dbReference type="Pfam" id="PF11784">
    <property type="entry name" value="DUF3320"/>
    <property type="match status" value="1"/>
</dbReference>
<dbReference type="SUPFAM" id="SSF52540">
    <property type="entry name" value="P-loop containing nucleoside triphosphate hydrolases"/>
    <property type="match status" value="1"/>
</dbReference>
<proteinExistence type="predicted"/>
<evidence type="ECO:0000259" key="4">
    <source>
        <dbReference type="Pfam" id="PF18741"/>
    </source>
</evidence>
<keyword evidence="5" id="KW-0067">ATP-binding</keyword>
<dbReference type="Gene3D" id="3.40.50.300">
    <property type="entry name" value="P-loop containing nucleotide triphosphate hydrolases"/>
    <property type="match status" value="3"/>
</dbReference>
<dbReference type="PANTHER" id="PTHR10887">
    <property type="entry name" value="DNA2/NAM7 HELICASE FAMILY"/>
    <property type="match status" value="1"/>
</dbReference>
<gene>
    <name evidence="5" type="ORF">ABB26_08270</name>
</gene>
<dbReference type="InterPro" id="IPR011335">
    <property type="entry name" value="Restrct_endonuc-II-like"/>
</dbReference>
<evidence type="ECO:0000313" key="5">
    <source>
        <dbReference type="EMBL" id="KRG64582.1"/>
    </source>
</evidence>
<accession>A0A0R0C622</accession>
<dbReference type="InterPro" id="IPR047187">
    <property type="entry name" value="SF1_C_Upf1"/>
</dbReference>
<dbReference type="InterPro" id="IPR025103">
    <property type="entry name" value="DUF4011"/>
</dbReference>
<evidence type="ECO:0000259" key="1">
    <source>
        <dbReference type="Pfam" id="PF11784"/>
    </source>
</evidence>
<dbReference type="Proteomes" id="UP000050864">
    <property type="component" value="Unassembled WGS sequence"/>
</dbReference>
<dbReference type="RefSeq" id="WP_057633181.1">
    <property type="nucleotide sequence ID" value="NZ_LDJI01000013.1"/>
</dbReference>
<dbReference type="Pfam" id="PF13086">
    <property type="entry name" value="AAA_11"/>
    <property type="match status" value="1"/>
</dbReference>
<dbReference type="Gene3D" id="3.40.960.10">
    <property type="entry name" value="VSR Endonuclease"/>
    <property type="match status" value="1"/>
</dbReference>
<dbReference type="InterPro" id="IPR045055">
    <property type="entry name" value="DNA2/NAM7-like"/>
</dbReference>
<evidence type="ECO:0000259" key="3">
    <source>
        <dbReference type="Pfam" id="PF13087"/>
    </source>
</evidence>
<dbReference type="PATRIC" id="fig|405444.3.peg.653"/>
<dbReference type="Pfam" id="PF13087">
    <property type="entry name" value="AAA_12"/>
    <property type="match status" value="1"/>
</dbReference>
<dbReference type="Pfam" id="PF18741">
    <property type="entry name" value="MTES_1575"/>
    <property type="match status" value="1"/>
</dbReference>
<dbReference type="InterPro" id="IPR027417">
    <property type="entry name" value="P-loop_NTPase"/>
</dbReference>
<reference evidence="5 6" key="1">
    <citation type="submission" date="2015-05" db="EMBL/GenBank/DDBJ databases">
        <title>Genome sequencing and analysis of members of genus Stenotrophomonas.</title>
        <authorList>
            <person name="Patil P.P."/>
            <person name="Midha S."/>
            <person name="Patil P.B."/>
        </authorList>
    </citation>
    <scope>NUCLEOTIDE SEQUENCE [LARGE SCALE GENOMIC DNA]</scope>
    <source>
        <strain evidence="5 6">DSM 18929</strain>
    </source>
</reference>
<dbReference type="GO" id="GO:0004386">
    <property type="term" value="F:helicase activity"/>
    <property type="evidence" value="ECO:0007669"/>
    <property type="project" value="UniProtKB-KW"/>
</dbReference>
<dbReference type="PANTHER" id="PTHR10887:SF530">
    <property type="entry name" value="SUPERFAMILY I DNA HELICASES"/>
    <property type="match status" value="1"/>
</dbReference>
<dbReference type="InterPro" id="IPR041677">
    <property type="entry name" value="DNA2/NAM7_AAA_11"/>
</dbReference>
<keyword evidence="5" id="KW-0547">Nucleotide-binding</keyword>
<dbReference type="OrthoDB" id="9757917at2"/>
<organism evidence="5 6">
    <name type="scientific">Stenotrophomonas humi</name>
    <dbReference type="NCBI Taxonomy" id="405444"/>
    <lineage>
        <taxon>Bacteria</taxon>
        <taxon>Pseudomonadati</taxon>
        <taxon>Pseudomonadota</taxon>
        <taxon>Gammaproteobacteria</taxon>
        <taxon>Lysobacterales</taxon>
        <taxon>Lysobacteraceae</taxon>
        <taxon>Stenotrophomonas</taxon>
    </lineage>
</organism>
<dbReference type="InterPro" id="IPR049468">
    <property type="entry name" value="Restrct_endonuc-II-like_dom"/>
</dbReference>
<dbReference type="Pfam" id="PF13195">
    <property type="entry name" value="DUF4011"/>
    <property type="match status" value="1"/>
</dbReference>